<dbReference type="Proteomes" id="UP001203423">
    <property type="component" value="Unassembled WGS sequence"/>
</dbReference>
<reference evidence="1 2" key="1">
    <citation type="submission" date="2022-01" db="EMBL/GenBank/DDBJ databases">
        <title>Whole genome-based taxonomy of the Shewanellaceae.</title>
        <authorList>
            <person name="Martin-Rodriguez A.J."/>
        </authorList>
    </citation>
    <scope>NUCLEOTIDE SEQUENCE [LARGE SCALE GENOMIC DNA]</scope>
    <source>
        <strain evidence="1 2">DSM 17177</strain>
    </source>
</reference>
<dbReference type="RefSeq" id="WP_248942242.1">
    <property type="nucleotide sequence ID" value="NZ_JAKIKS010000109.1"/>
</dbReference>
<comment type="caution">
    <text evidence="1">The sequence shown here is derived from an EMBL/GenBank/DDBJ whole genome shotgun (WGS) entry which is preliminary data.</text>
</comment>
<organism evidence="1 2">
    <name type="scientific">Shewanella surugensis</name>
    <dbReference type="NCBI Taxonomy" id="212020"/>
    <lineage>
        <taxon>Bacteria</taxon>
        <taxon>Pseudomonadati</taxon>
        <taxon>Pseudomonadota</taxon>
        <taxon>Gammaproteobacteria</taxon>
        <taxon>Alteromonadales</taxon>
        <taxon>Shewanellaceae</taxon>
        <taxon>Shewanella</taxon>
    </lineage>
</organism>
<evidence type="ECO:0000313" key="1">
    <source>
        <dbReference type="EMBL" id="MCL1126831.1"/>
    </source>
</evidence>
<gene>
    <name evidence="1" type="ORF">L2764_20680</name>
</gene>
<proteinExistence type="predicted"/>
<accession>A0ABT0LI80</accession>
<sequence length="175" mass="20027">MLEQDIRTLLTQAGLPVPPLPRQLLPKLNEHDNLMLSTQPLISSPYDLPQYLTELSAIDDDFFALGQAGYGINNWVFYYYLKWNKCTLAIQIPWGGALLEPNLAKKQLEARFSILKDILSQVHKKHLAFEAQLIVIDSTLYPQGWGWQHSDSVPTWYENNLPVLEQVQQALTQPL</sequence>
<keyword evidence="2" id="KW-1185">Reference proteome</keyword>
<protein>
    <submittedName>
        <fullName evidence="1">Uncharacterized protein</fullName>
    </submittedName>
</protein>
<dbReference type="EMBL" id="JAKIKS010000109">
    <property type="protein sequence ID" value="MCL1126831.1"/>
    <property type="molecule type" value="Genomic_DNA"/>
</dbReference>
<name>A0ABT0LI80_9GAMM</name>
<evidence type="ECO:0000313" key="2">
    <source>
        <dbReference type="Proteomes" id="UP001203423"/>
    </source>
</evidence>